<dbReference type="InterPro" id="IPR005537">
    <property type="entry name" value="RAMP_III_fam"/>
</dbReference>
<dbReference type="OrthoDB" id="482771at2"/>
<organism evidence="3 4">
    <name type="scientific">Keratinibaculum paraultunense</name>
    <dbReference type="NCBI Taxonomy" id="1278232"/>
    <lineage>
        <taxon>Bacteria</taxon>
        <taxon>Bacillati</taxon>
        <taxon>Bacillota</taxon>
        <taxon>Tissierellia</taxon>
        <taxon>Tissierellales</taxon>
        <taxon>Tepidimicrobiaceae</taxon>
        <taxon>Keratinibaculum</taxon>
    </lineage>
</organism>
<name>A0A4R3KVU3_9FIRM</name>
<dbReference type="Proteomes" id="UP000294567">
    <property type="component" value="Unassembled WGS sequence"/>
</dbReference>
<reference evidence="3 4" key="1">
    <citation type="submission" date="2019-03" db="EMBL/GenBank/DDBJ databases">
        <title>Genomic Encyclopedia of Type Strains, Phase IV (KMG-IV): sequencing the most valuable type-strain genomes for metagenomic binning, comparative biology and taxonomic classification.</title>
        <authorList>
            <person name="Goeker M."/>
        </authorList>
    </citation>
    <scope>NUCLEOTIDE SEQUENCE [LARGE SCALE GENOMIC DNA]</scope>
    <source>
        <strain evidence="3 4">DSM 26752</strain>
    </source>
</reference>
<dbReference type="RefSeq" id="WP_132027449.1">
    <property type="nucleotide sequence ID" value="NZ_CP068564.1"/>
</dbReference>
<evidence type="ECO:0000313" key="3">
    <source>
        <dbReference type="EMBL" id="TCS89372.1"/>
    </source>
</evidence>
<dbReference type="EMBL" id="SMAE01000006">
    <property type="protein sequence ID" value="TCS89372.1"/>
    <property type="molecule type" value="Genomic_DNA"/>
</dbReference>
<dbReference type="PANTHER" id="PTHR35579">
    <property type="entry name" value="CRISPR SYSTEM CMS ENDORIBONUCLEASE CSM3"/>
    <property type="match status" value="1"/>
</dbReference>
<evidence type="ECO:0000256" key="1">
    <source>
        <dbReference type="ARBA" id="ARBA00023118"/>
    </source>
</evidence>
<keyword evidence="1" id="KW-0051">Antiviral defense</keyword>
<sequence length="713" mass="83078">MQLLLELLSDTCISSGESIAGIIDVEVEFDEYGIPFIPAKRIKGILREAAEDINLICDDKYSDYIDNIFGKPGECIPGNMILENGRLKDYEEISDMVKRGQKSKEYGILFNEEFIKDSFTYIRSQTAIDKYGAAKKNSLRNIRVLKKGLKFLFDLEIEKKYVQFLNQVCKMVRHIGLNRTRGLGEVKLSLVENDENIKVGIENAKKVNIRKNRLSYKIKLKEPCVLDTDYISGSSILGIFASRYIKFNNIDGNNAHKNDEFVNLFLSDKVVFSNAYLSINDEKLLPTPVIFLKEKNSPRKDIYSIWDDEDKQYSSLPYDYGILEKDVFKGHNVERYINYHHRRPDDKTIGSPVEKDGDYYQYSCVKEETEFKGEIIGEEIFLDKFMKLFENDKAIWIGASRNAQYGKAEIEFQTYERDLYDIDIEDNKVAILFTSPMIVRNKFGMYSTSKEDLLEELGIEKHRDNIEVYLKTVEIGGFNSKWGLPKERVAAIKEGSVIVIEDIPIDEVYEIANRSYGERINEGFGRVEIINWNLEDELIFMDMKMYSNTMELTEMEIKECKHEYIINNSLEKLFIKKVINLYLSKKDSLNKFKTFILRRDISNNIVDNLLIYLSTSKSFEEFDEQLIEASKRSNSEYESIKSYLMVESSTALKFQDIIQSDFINSNDNKTIDNIFKTEIGMDFLQNEDQFKLFKIYLNKILTMLKYDKRNRGD</sequence>
<evidence type="ECO:0000313" key="4">
    <source>
        <dbReference type="Proteomes" id="UP000294567"/>
    </source>
</evidence>
<gene>
    <name evidence="3" type="ORF">EDD65_10638</name>
</gene>
<dbReference type="PANTHER" id="PTHR35579:SF3">
    <property type="entry name" value="CRISPR SYSTEM CMS ENDORIBONUCLEASE CSM3"/>
    <property type="match status" value="1"/>
</dbReference>
<keyword evidence="4" id="KW-1185">Reference proteome</keyword>
<feature type="domain" description="CRISPR type III-associated protein" evidence="2">
    <location>
        <begin position="5"/>
        <end position="187"/>
    </location>
</feature>
<comment type="caution">
    <text evidence="3">The sequence shown here is derived from an EMBL/GenBank/DDBJ whole genome shotgun (WGS) entry which is preliminary data.</text>
</comment>
<proteinExistence type="predicted"/>
<protein>
    <submittedName>
        <fullName evidence="3">CRISPR-associated protein Csx10</fullName>
    </submittedName>
</protein>
<dbReference type="AlphaFoldDB" id="A0A4R3KVU3"/>
<dbReference type="InterPro" id="IPR052216">
    <property type="entry name" value="CRISPR_Csm3_endoribonuclease"/>
</dbReference>
<dbReference type="CDD" id="cd09726">
    <property type="entry name" value="RAMP_I_III"/>
    <property type="match status" value="1"/>
</dbReference>
<evidence type="ECO:0000259" key="2">
    <source>
        <dbReference type="Pfam" id="PF03787"/>
    </source>
</evidence>
<dbReference type="GO" id="GO:0051607">
    <property type="term" value="P:defense response to virus"/>
    <property type="evidence" value="ECO:0007669"/>
    <property type="project" value="UniProtKB-KW"/>
</dbReference>
<accession>A0A4R3KVU3</accession>
<dbReference type="Pfam" id="PF03787">
    <property type="entry name" value="RAMPs"/>
    <property type="match status" value="1"/>
</dbReference>